<sequence length="200" mass="21162">MSTTRLAATLAVALCLTASAQAQTPAAPMPPPAPSEGAAVPAPLEPGDAFGEEVTLPERNIVYVTGHTNWDAAFDSLVAAFKSLQDYVGKQGLTPNGPAITIYTETDDTGFSFRAALPLAEKPKEPPPANIAIGTAPGGKALKFVHRGSYDAMDTTYEAITNYLDDKRLEAKDLFIEEYATNPVSANPDKLVVNVFVPIK</sequence>
<evidence type="ECO:0000256" key="1">
    <source>
        <dbReference type="SAM" id="MobiDB-lite"/>
    </source>
</evidence>
<dbReference type="SMART" id="SM00871">
    <property type="entry name" value="AraC_E_bind"/>
    <property type="match status" value="1"/>
</dbReference>
<organism evidence="4 5">
    <name type="scientific">Pseudolabrys taiwanensis</name>
    <dbReference type="NCBI Taxonomy" id="331696"/>
    <lineage>
        <taxon>Bacteria</taxon>
        <taxon>Pseudomonadati</taxon>
        <taxon>Pseudomonadota</taxon>
        <taxon>Alphaproteobacteria</taxon>
        <taxon>Hyphomicrobiales</taxon>
        <taxon>Xanthobacteraceae</taxon>
        <taxon>Pseudolabrys</taxon>
    </lineage>
</organism>
<keyword evidence="2" id="KW-0732">Signal</keyword>
<evidence type="ECO:0000259" key="3">
    <source>
        <dbReference type="SMART" id="SM00871"/>
    </source>
</evidence>
<dbReference type="InterPro" id="IPR011256">
    <property type="entry name" value="Reg_factor_effector_dom_sf"/>
</dbReference>
<evidence type="ECO:0000256" key="2">
    <source>
        <dbReference type="SAM" id="SignalP"/>
    </source>
</evidence>
<dbReference type="Gene3D" id="3.20.80.10">
    <property type="entry name" value="Regulatory factor, effector binding domain"/>
    <property type="match status" value="1"/>
</dbReference>
<dbReference type="Proteomes" id="UP000254889">
    <property type="component" value="Chromosome"/>
</dbReference>
<feature type="chain" id="PRO_5016947008" evidence="2">
    <location>
        <begin position="23"/>
        <end position="200"/>
    </location>
</feature>
<feature type="region of interest" description="Disordered" evidence="1">
    <location>
        <begin position="24"/>
        <end position="50"/>
    </location>
</feature>
<dbReference type="InterPro" id="IPR029442">
    <property type="entry name" value="GyrI-like"/>
</dbReference>
<name>A0A346A084_9HYPH</name>
<proteinExistence type="predicted"/>
<feature type="domain" description="AraC effector-binding" evidence="3">
    <location>
        <begin position="50"/>
        <end position="200"/>
    </location>
</feature>
<dbReference type="KEGG" id="ptaw:DW352_19880"/>
<evidence type="ECO:0000313" key="4">
    <source>
        <dbReference type="EMBL" id="AXK82581.1"/>
    </source>
</evidence>
<dbReference type="InterPro" id="IPR010499">
    <property type="entry name" value="AraC_E-bd"/>
</dbReference>
<dbReference type="SUPFAM" id="SSF55136">
    <property type="entry name" value="Probable bacterial effector-binding domain"/>
    <property type="match status" value="1"/>
</dbReference>
<dbReference type="EMBL" id="CP031417">
    <property type="protein sequence ID" value="AXK82581.1"/>
    <property type="molecule type" value="Genomic_DNA"/>
</dbReference>
<gene>
    <name evidence="4" type="ORF">DW352_19880</name>
</gene>
<evidence type="ECO:0000313" key="5">
    <source>
        <dbReference type="Proteomes" id="UP000254889"/>
    </source>
</evidence>
<accession>A0A346A084</accession>
<keyword evidence="5" id="KW-1185">Reference proteome</keyword>
<feature type="signal peptide" evidence="2">
    <location>
        <begin position="1"/>
        <end position="22"/>
    </location>
</feature>
<dbReference type="Pfam" id="PF06445">
    <property type="entry name" value="GyrI-like"/>
    <property type="match status" value="1"/>
</dbReference>
<dbReference type="AlphaFoldDB" id="A0A346A084"/>
<dbReference type="OrthoDB" id="8449526at2"/>
<reference evidence="4 5" key="1">
    <citation type="submission" date="2018-07" db="EMBL/GenBank/DDBJ databases">
        <authorList>
            <person name="Quirk P.G."/>
            <person name="Krulwich T.A."/>
        </authorList>
    </citation>
    <scope>NUCLEOTIDE SEQUENCE [LARGE SCALE GENOMIC DNA]</scope>
    <source>
        <strain evidence="4 5">CC-BB4</strain>
    </source>
</reference>
<dbReference type="RefSeq" id="WP_115692960.1">
    <property type="nucleotide sequence ID" value="NZ_CP031417.1"/>
</dbReference>
<protein>
    <submittedName>
        <fullName evidence="4">AraC family transcriptional regulator</fullName>
    </submittedName>
</protein>